<evidence type="ECO:0000256" key="8">
    <source>
        <dbReference type="ARBA" id="ARBA00023136"/>
    </source>
</evidence>
<accession>A0ABV4UQG6</accession>
<dbReference type="RefSeq" id="WP_373972115.1">
    <property type="nucleotide sequence ID" value="NZ_JBHDLJ010000007.1"/>
</dbReference>
<evidence type="ECO:0000256" key="10">
    <source>
        <dbReference type="PROSITE-ProRule" id="PRU01193"/>
    </source>
</evidence>
<evidence type="ECO:0000256" key="9">
    <source>
        <dbReference type="PROSITE-ProRule" id="PRU00703"/>
    </source>
</evidence>
<evidence type="ECO:0000256" key="4">
    <source>
        <dbReference type="ARBA" id="ARBA00022692"/>
    </source>
</evidence>
<dbReference type="PANTHER" id="PTHR43099">
    <property type="entry name" value="UPF0053 PROTEIN YRKA"/>
    <property type="match status" value="1"/>
</dbReference>
<evidence type="ECO:0000256" key="11">
    <source>
        <dbReference type="SAM" id="Phobius"/>
    </source>
</evidence>
<keyword evidence="3" id="KW-1003">Cell membrane</keyword>
<dbReference type="Pfam" id="PF01595">
    <property type="entry name" value="CNNM"/>
    <property type="match status" value="1"/>
</dbReference>
<keyword evidence="15" id="KW-1185">Reference proteome</keyword>
<evidence type="ECO:0000256" key="5">
    <source>
        <dbReference type="ARBA" id="ARBA00022737"/>
    </source>
</evidence>
<protein>
    <submittedName>
        <fullName evidence="14">Hemolysin family protein</fullName>
    </submittedName>
</protein>
<feature type="domain" description="CBS" evidence="12">
    <location>
        <begin position="218"/>
        <end position="279"/>
    </location>
</feature>
<dbReference type="InterPro" id="IPR005170">
    <property type="entry name" value="Transptr-assoc_dom"/>
</dbReference>
<evidence type="ECO:0000256" key="7">
    <source>
        <dbReference type="ARBA" id="ARBA00023122"/>
    </source>
</evidence>
<dbReference type="InterPro" id="IPR046342">
    <property type="entry name" value="CBS_dom_sf"/>
</dbReference>
<keyword evidence="4 10" id="KW-0812">Transmembrane</keyword>
<gene>
    <name evidence="14" type="ORF">ACETWP_10105</name>
</gene>
<dbReference type="EMBL" id="JBHDLJ010000007">
    <property type="protein sequence ID" value="MFB0834940.1"/>
    <property type="molecule type" value="Genomic_DNA"/>
</dbReference>
<dbReference type="PANTHER" id="PTHR43099:SF5">
    <property type="entry name" value="HLYC_CORC FAMILY TRANSPORTER"/>
    <property type="match status" value="1"/>
</dbReference>
<feature type="transmembrane region" description="Helical" evidence="11">
    <location>
        <begin position="6"/>
        <end position="30"/>
    </location>
</feature>
<dbReference type="InterPro" id="IPR036318">
    <property type="entry name" value="FAD-bd_PCMH-like_sf"/>
</dbReference>
<reference evidence="14 15" key="1">
    <citation type="submission" date="2024-09" db="EMBL/GenBank/DDBJ databases">
        <authorList>
            <person name="Salinas-Garcia M.A."/>
            <person name="Prieme A."/>
        </authorList>
    </citation>
    <scope>NUCLEOTIDE SEQUENCE [LARGE SCALE GENOMIC DNA]</scope>
    <source>
        <strain evidence="14 15">DSM 21081</strain>
    </source>
</reference>
<name>A0ABV4UQG6_9MICC</name>
<evidence type="ECO:0000256" key="3">
    <source>
        <dbReference type="ARBA" id="ARBA00022475"/>
    </source>
</evidence>
<dbReference type="Pfam" id="PF03471">
    <property type="entry name" value="CorC_HlyC"/>
    <property type="match status" value="1"/>
</dbReference>
<dbReference type="InterPro" id="IPR044751">
    <property type="entry name" value="Ion_transp-like_CBS"/>
</dbReference>
<dbReference type="Proteomes" id="UP001575652">
    <property type="component" value="Unassembled WGS sequence"/>
</dbReference>
<comment type="caution">
    <text evidence="14">The sequence shown here is derived from an EMBL/GenBank/DDBJ whole genome shotgun (WGS) entry which is preliminary data.</text>
</comment>
<organism evidence="14 15">
    <name type="scientific">Arthrobacter halodurans</name>
    <dbReference type="NCBI Taxonomy" id="516699"/>
    <lineage>
        <taxon>Bacteria</taxon>
        <taxon>Bacillati</taxon>
        <taxon>Actinomycetota</taxon>
        <taxon>Actinomycetes</taxon>
        <taxon>Micrococcales</taxon>
        <taxon>Micrococcaceae</taxon>
        <taxon>Arthrobacter</taxon>
    </lineage>
</organism>
<evidence type="ECO:0000313" key="15">
    <source>
        <dbReference type="Proteomes" id="UP001575652"/>
    </source>
</evidence>
<dbReference type="InterPro" id="IPR051676">
    <property type="entry name" value="UPF0053_domain"/>
</dbReference>
<dbReference type="Pfam" id="PF00571">
    <property type="entry name" value="CBS"/>
    <property type="match status" value="2"/>
</dbReference>
<evidence type="ECO:0000259" key="13">
    <source>
        <dbReference type="PROSITE" id="PS51846"/>
    </source>
</evidence>
<dbReference type="CDD" id="cd04590">
    <property type="entry name" value="CBS_pair_CorC_HlyC_assoc"/>
    <property type="match status" value="1"/>
</dbReference>
<evidence type="ECO:0000256" key="6">
    <source>
        <dbReference type="ARBA" id="ARBA00022989"/>
    </source>
</evidence>
<sequence length="435" mass="45494">MDNYTLLNVGLVLLFVLIGGIFAGTEMALVSLREGQIRRIEATGRRGLRTAALVRNPNRFLSSVQIGVTVAGFFSSAYGASTIAPDLVPVLAGWGVPGAAAPAVALVGMTLSIAYLSLVLGELVPKRIAMQRAEAVTRLAAPPLGVFARAMTPVIWLLSVSTNAVVSLLGGDPQARTAAVSAEEVRAMVAGSEDLSEHHRKILGDVFDAADRTVAEVMRPRGQVDFLAADTPAAEALAAAARLTHSRYPVFRADRDDVVGFVHLRDLLRARDGASVGSLARPLIAFPGSVTVLAALARLRGEAQQLGLVVDEYGGTDGIVALEDLLEEIVGEIYDEYDLGVPPAGRIVDASGAVLVDGSLIVQELPEVAGIEVPDDGSYETVGGYILAALGRIAAPGDTVDGPGYRIEVTAVDGLRIARVRIVTEPFPDAGQPGR</sequence>
<dbReference type="InterPro" id="IPR016169">
    <property type="entry name" value="FAD-bd_PCMH_sub2"/>
</dbReference>
<dbReference type="Gene3D" id="3.30.465.10">
    <property type="match status" value="1"/>
</dbReference>
<feature type="domain" description="CNNM transmembrane" evidence="13">
    <location>
        <begin position="1"/>
        <end position="203"/>
    </location>
</feature>
<evidence type="ECO:0000259" key="12">
    <source>
        <dbReference type="PROSITE" id="PS51371"/>
    </source>
</evidence>
<dbReference type="InterPro" id="IPR002550">
    <property type="entry name" value="CNNM"/>
</dbReference>
<proteinExistence type="inferred from homology"/>
<evidence type="ECO:0000256" key="2">
    <source>
        <dbReference type="ARBA" id="ARBA00006337"/>
    </source>
</evidence>
<keyword evidence="5" id="KW-0677">Repeat</keyword>
<dbReference type="Gene3D" id="3.10.580.10">
    <property type="entry name" value="CBS-domain"/>
    <property type="match status" value="1"/>
</dbReference>
<dbReference type="InterPro" id="IPR000644">
    <property type="entry name" value="CBS_dom"/>
</dbReference>
<keyword evidence="8 10" id="KW-0472">Membrane</keyword>
<dbReference type="PROSITE" id="PS51846">
    <property type="entry name" value="CNNM"/>
    <property type="match status" value="1"/>
</dbReference>
<feature type="transmembrane region" description="Helical" evidence="11">
    <location>
        <begin position="60"/>
        <end position="80"/>
    </location>
</feature>
<dbReference type="SMART" id="SM01091">
    <property type="entry name" value="CorC_HlyC"/>
    <property type="match status" value="1"/>
</dbReference>
<comment type="similarity">
    <text evidence="2">Belongs to the UPF0053 family.</text>
</comment>
<feature type="transmembrane region" description="Helical" evidence="11">
    <location>
        <begin position="100"/>
        <end position="124"/>
    </location>
</feature>
<comment type="subcellular location">
    <subcellularLocation>
        <location evidence="1">Cell membrane</location>
        <topology evidence="1">Multi-pass membrane protein</topology>
    </subcellularLocation>
</comment>
<dbReference type="PROSITE" id="PS51371">
    <property type="entry name" value="CBS"/>
    <property type="match status" value="1"/>
</dbReference>
<evidence type="ECO:0000313" key="14">
    <source>
        <dbReference type="EMBL" id="MFB0834940.1"/>
    </source>
</evidence>
<keyword evidence="6 10" id="KW-1133">Transmembrane helix</keyword>
<dbReference type="SUPFAM" id="SSF54631">
    <property type="entry name" value="CBS-domain pair"/>
    <property type="match status" value="1"/>
</dbReference>
<evidence type="ECO:0000256" key="1">
    <source>
        <dbReference type="ARBA" id="ARBA00004651"/>
    </source>
</evidence>
<dbReference type="SUPFAM" id="SSF56176">
    <property type="entry name" value="FAD-binding/transporter-associated domain-like"/>
    <property type="match status" value="1"/>
</dbReference>
<keyword evidence="7 9" id="KW-0129">CBS domain</keyword>